<reference evidence="3 4" key="1">
    <citation type="submission" date="2019-05" db="EMBL/GenBank/DDBJ databases">
        <title>Draft genome sequence of Actinomadura geliboluensis A8036.</title>
        <authorList>
            <person name="Saricaoglu S."/>
            <person name="Isik K."/>
        </authorList>
    </citation>
    <scope>NUCLEOTIDE SEQUENCE [LARGE SCALE GENOMIC DNA]</scope>
    <source>
        <strain evidence="3 4">A8036</strain>
    </source>
</reference>
<feature type="transmembrane region" description="Helical" evidence="2">
    <location>
        <begin position="20"/>
        <end position="42"/>
    </location>
</feature>
<evidence type="ECO:0000256" key="2">
    <source>
        <dbReference type="SAM" id="Phobius"/>
    </source>
</evidence>
<organism evidence="3 4">
    <name type="scientific">Actinomadura geliboluensis</name>
    <dbReference type="NCBI Taxonomy" id="882440"/>
    <lineage>
        <taxon>Bacteria</taxon>
        <taxon>Bacillati</taxon>
        <taxon>Actinomycetota</taxon>
        <taxon>Actinomycetes</taxon>
        <taxon>Streptosporangiales</taxon>
        <taxon>Thermomonosporaceae</taxon>
        <taxon>Actinomadura</taxon>
    </lineage>
</organism>
<protein>
    <submittedName>
        <fullName evidence="3">Uncharacterized protein</fullName>
    </submittedName>
</protein>
<dbReference type="EMBL" id="VCKZ01000590">
    <property type="protein sequence ID" value="TMR26044.1"/>
    <property type="molecule type" value="Genomic_DNA"/>
</dbReference>
<feature type="region of interest" description="Disordered" evidence="1">
    <location>
        <begin position="143"/>
        <end position="191"/>
    </location>
</feature>
<keyword evidence="2" id="KW-0472">Membrane</keyword>
<dbReference type="RefSeq" id="WP_138642041.1">
    <property type="nucleotide sequence ID" value="NZ_VCKZ01000590.1"/>
</dbReference>
<comment type="caution">
    <text evidence="3">The sequence shown here is derived from an EMBL/GenBank/DDBJ whole genome shotgun (WGS) entry which is preliminary data.</text>
</comment>
<proteinExistence type="predicted"/>
<keyword evidence="4" id="KW-1185">Reference proteome</keyword>
<feature type="region of interest" description="Disordered" evidence="1">
    <location>
        <begin position="213"/>
        <end position="255"/>
    </location>
</feature>
<dbReference type="AlphaFoldDB" id="A0A5S4G0L3"/>
<feature type="compositionally biased region" description="Basic and acidic residues" evidence="1">
    <location>
        <begin position="143"/>
        <end position="161"/>
    </location>
</feature>
<name>A0A5S4G0L3_9ACTN</name>
<sequence>MHSVPIQCGAIRPQGRPRHALLPALLRLAAIAGLAFAGWIALSALSGAAEAAEPPARQAAVRADDAGYATVRHVTSRPGWRAMAEDVREAGDHPMRYVGARRHDLFDDKDKVVRQVRELADEAGVPRLRVPDMRQRRPVKEFVHRVTDRRPAPRPAADEPVRSVAQPDGRTASPHAAARKAAPRTAGYTAAPGASSYRAADGCMGCRTDQEAPAHAPVAPAPDAPSGGGSTSGHPLIPVADLPNRRTPAAPPAVDASTFHRTALTDVAAPGGPSVVPD</sequence>
<dbReference type="OrthoDB" id="3479518at2"/>
<accession>A0A5S4G0L3</accession>
<evidence type="ECO:0000256" key="1">
    <source>
        <dbReference type="SAM" id="MobiDB-lite"/>
    </source>
</evidence>
<dbReference type="Proteomes" id="UP000305238">
    <property type="component" value="Unassembled WGS sequence"/>
</dbReference>
<keyword evidence="2" id="KW-1133">Transmembrane helix</keyword>
<keyword evidence="2" id="KW-0812">Transmembrane</keyword>
<evidence type="ECO:0000313" key="4">
    <source>
        <dbReference type="Proteomes" id="UP000305238"/>
    </source>
</evidence>
<evidence type="ECO:0000313" key="3">
    <source>
        <dbReference type="EMBL" id="TMR26044.1"/>
    </source>
</evidence>
<gene>
    <name evidence="3" type="ORF">ETD96_41930</name>
</gene>